<feature type="signal peptide" evidence="2">
    <location>
        <begin position="1"/>
        <end position="23"/>
    </location>
</feature>
<organism evidence="3 4">
    <name type="scientific">Neohortaea acidophila</name>
    <dbReference type="NCBI Taxonomy" id="245834"/>
    <lineage>
        <taxon>Eukaryota</taxon>
        <taxon>Fungi</taxon>
        <taxon>Dikarya</taxon>
        <taxon>Ascomycota</taxon>
        <taxon>Pezizomycotina</taxon>
        <taxon>Dothideomycetes</taxon>
        <taxon>Dothideomycetidae</taxon>
        <taxon>Mycosphaerellales</taxon>
        <taxon>Teratosphaeriaceae</taxon>
        <taxon>Neohortaea</taxon>
    </lineage>
</organism>
<reference evidence="3" key="1">
    <citation type="journal article" date="2020" name="Stud. Mycol.">
        <title>101 Dothideomycetes genomes: a test case for predicting lifestyles and emergence of pathogens.</title>
        <authorList>
            <person name="Haridas S."/>
            <person name="Albert R."/>
            <person name="Binder M."/>
            <person name="Bloem J."/>
            <person name="Labutti K."/>
            <person name="Salamov A."/>
            <person name="Andreopoulos B."/>
            <person name="Baker S."/>
            <person name="Barry K."/>
            <person name="Bills G."/>
            <person name="Bluhm B."/>
            <person name="Cannon C."/>
            <person name="Castanera R."/>
            <person name="Culley D."/>
            <person name="Daum C."/>
            <person name="Ezra D."/>
            <person name="Gonzalez J."/>
            <person name="Henrissat B."/>
            <person name="Kuo A."/>
            <person name="Liang C."/>
            <person name="Lipzen A."/>
            <person name="Lutzoni F."/>
            <person name="Magnuson J."/>
            <person name="Mondo S."/>
            <person name="Nolan M."/>
            <person name="Ohm R."/>
            <person name="Pangilinan J."/>
            <person name="Park H.-J."/>
            <person name="Ramirez L."/>
            <person name="Alfaro M."/>
            <person name="Sun H."/>
            <person name="Tritt A."/>
            <person name="Yoshinaga Y."/>
            <person name="Zwiers L.-H."/>
            <person name="Turgeon B."/>
            <person name="Goodwin S."/>
            <person name="Spatafora J."/>
            <person name="Crous P."/>
            <person name="Grigoriev I."/>
        </authorList>
    </citation>
    <scope>NUCLEOTIDE SEQUENCE</scope>
    <source>
        <strain evidence="3">CBS 113389</strain>
    </source>
</reference>
<keyword evidence="4" id="KW-1185">Reference proteome</keyword>
<keyword evidence="2" id="KW-0732">Signal</keyword>
<accession>A0A6A6PF27</accession>
<proteinExistence type="predicted"/>
<feature type="compositionally biased region" description="Low complexity" evidence="1">
    <location>
        <begin position="39"/>
        <end position="69"/>
    </location>
</feature>
<evidence type="ECO:0000256" key="1">
    <source>
        <dbReference type="SAM" id="MobiDB-lite"/>
    </source>
</evidence>
<name>A0A6A6PF27_9PEZI</name>
<evidence type="ECO:0000313" key="4">
    <source>
        <dbReference type="Proteomes" id="UP000799767"/>
    </source>
</evidence>
<dbReference type="GeneID" id="54479493"/>
<dbReference type="Proteomes" id="UP000799767">
    <property type="component" value="Unassembled WGS sequence"/>
</dbReference>
<feature type="region of interest" description="Disordered" evidence="1">
    <location>
        <begin position="28"/>
        <end position="93"/>
    </location>
</feature>
<dbReference type="AlphaFoldDB" id="A0A6A6PF27"/>
<evidence type="ECO:0000256" key="2">
    <source>
        <dbReference type="SAM" id="SignalP"/>
    </source>
</evidence>
<protein>
    <submittedName>
        <fullName evidence="3">Uncharacterized protein</fullName>
    </submittedName>
</protein>
<dbReference type="RefSeq" id="XP_033585159.1">
    <property type="nucleotide sequence ID" value="XM_033738491.1"/>
</dbReference>
<gene>
    <name evidence="3" type="ORF">BDY17DRAFT_54897</name>
</gene>
<evidence type="ECO:0000313" key="3">
    <source>
        <dbReference type="EMBL" id="KAF2478589.1"/>
    </source>
</evidence>
<feature type="chain" id="PRO_5025448391" evidence="2">
    <location>
        <begin position="24"/>
        <end position="131"/>
    </location>
</feature>
<dbReference type="EMBL" id="MU001643">
    <property type="protein sequence ID" value="KAF2478589.1"/>
    <property type="molecule type" value="Genomic_DNA"/>
</dbReference>
<sequence>MRLLAALIVCAFPMALLLRGARGDSIRVREGTPLPFRPPGVAATTPMAPAPASTSPHPGSAPSSISSTSPPNPSRYKLGRTSQEGRSEDASESYMACENVRLARPARRPRELLGHLIFLIGTKKEGALVTL</sequence>